<reference evidence="2" key="2">
    <citation type="submission" date="2025-09" db="UniProtKB">
        <authorList>
            <consortium name="Ensembl"/>
        </authorList>
    </citation>
    <scope>IDENTIFICATION</scope>
</reference>
<sequence length="219" mass="24573">MKFTTMSRTWKQLCLLFAFLSTTAHGNNNSSCSSSEFTYEQIDKQLQAMKNCFETISITWTAYQNANIFNQLQTLTDIIQKQQNEELRRLLPANCPAPDVPEDGGLLCISVKNKVYCKPMCNAGYDFSFIRRSRLFEECSSATQEKWTTQFIGGNRLAICDKSRIAVSGAPSAYFPEGQDCQKIKSDEQLMGNITKIFQSELVMAGITQSLESSSLLCG</sequence>
<keyword evidence="1" id="KW-0732">Signal</keyword>
<dbReference type="GeneID" id="107666573"/>
<dbReference type="OrthoDB" id="9948000at2759"/>
<organism evidence="2 3">
    <name type="scientific">Sinocyclocheilus anshuiensis</name>
    <dbReference type="NCBI Taxonomy" id="1608454"/>
    <lineage>
        <taxon>Eukaryota</taxon>
        <taxon>Metazoa</taxon>
        <taxon>Chordata</taxon>
        <taxon>Craniata</taxon>
        <taxon>Vertebrata</taxon>
        <taxon>Euteleostomi</taxon>
        <taxon>Actinopterygii</taxon>
        <taxon>Neopterygii</taxon>
        <taxon>Teleostei</taxon>
        <taxon>Ostariophysi</taxon>
        <taxon>Cypriniformes</taxon>
        <taxon>Cyprinidae</taxon>
        <taxon>Cyprininae</taxon>
        <taxon>Sinocyclocheilus</taxon>
    </lineage>
</organism>
<protein>
    <submittedName>
        <fullName evidence="2">Uncharacterized LOC107666573</fullName>
    </submittedName>
</protein>
<name>A0A671RS06_9TELE</name>
<evidence type="ECO:0000313" key="2">
    <source>
        <dbReference type="Ensembl" id="ENSSANP00000086075.1"/>
    </source>
</evidence>
<dbReference type="KEGG" id="sanh:107666573"/>
<reference evidence="2" key="1">
    <citation type="submission" date="2025-08" db="UniProtKB">
        <authorList>
            <consortium name="Ensembl"/>
        </authorList>
    </citation>
    <scope>IDENTIFICATION</scope>
</reference>
<gene>
    <name evidence="2" type="primary">si:ch1073-126c3.2</name>
</gene>
<keyword evidence="3" id="KW-1185">Reference proteome</keyword>
<feature type="chain" id="PRO_5025549419" evidence="1">
    <location>
        <begin position="27"/>
        <end position="219"/>
    </location>
</feature>
<accession>A0A671RS06</accession>
<dbReference type="Proteomes" id="UP000472260">
    <property type="component" value="Unassembled WGS sequence"/>
</dbReference>
<evidence type="ECO:0000313" key="3">
    <source>
        <dbReference type="Proteomes" id="UP000472260"/>
    </source>
</evidence>
<feature type="signal peptide" evidence="1">
    <location>
        <begin position="1"/>
        <end position="26"/>
    </location>
</feature>
<evidence type="ECO:0000256" key="1">
    <source>
        <dbReference type="SAM" id="SignalP"/>
    </source>
</evidence>
<dbReference type="AlphaFoldDB" id="A0A671RS06"/>
<dbReference type="Ensembl" id="ENSSANT00000091484.1">
    <property type="protein sequence ID" value="ENSSANP00000086075.1"/>
    <property type="gene ID" value="ENSSANG00000042697.1"/>
</dbReference>
<proteinExistence type="predicted"/>